<dbReference type="RefSeq" id="WP_349144334.1">
    <property type="nucleotide sequence ID" value="NZ_JBBMFC010000011.1"/>
</dbReference>
<gene>
    <name evidence="2" type="ORF">WMO62_07940</name>
</gene>
<evidence type="ECO:0000256" key="1">
    <source>
        <dbReference type="SAM" id="Phobius"/>
    </source>
</evidence>
<evidence type="ECO:0000313" key="3">
    <source>
        <dbReference type="Proteomes" id="UP001470288"/>
    </source>
</evidence>
<accession>A0ABV1I2Z8</accession>
<dbReference type="EMBL" id="JBBMFC010000011">
    <property type="protein sequence ID" value="MEQ2578770.1"/>
    <property type="molecule type" value="Genomic_DNA"/>
</dbReference>
<proteinExistence type="predicted"/>
<evidence type="ECO:0000313" key="2">
    <source>
        <dbReference type="EMBL" id="MEQ2578770.1"/>
    </source>
</evidence>
<protein>
    <recommendedName>
        <fullName evidence="4">DUF2244 domain-containing protein</fullName>
    </recommendedName>
</protein>
<reference evidence="2 3" key="1">
    <citation type="submission" date="2024-03" db="EMBL/GenBank/DDBJ databases">
        <title>Human intestinal bacterial collection.</title>
        <authorList>
            <person name="Pauvert C."/>
            <person name="Hitch T.C.A."/>
            <person name="Clavel T."/>
        </authorList>
    </citation>
    <scope>NUCLEOTIDE SEQUENCE [LARGE SCALE GENOMIC DNA]</scope>
    <source>
        <strain evidence="2 3">CLA-AA-H78B</strain>
    </source>
</reference>
<sequence length="150" mass="17321">MSTYNSAKNRQSETRSSAWAFLLVGCIGFVIILLALLGVIRLPFGTFPLLIMEVMFVIFLVIAGLSFKHAMNMLDDISRENDLETRIRDWAKENLTVDSLTVDVDTSTTEEMKYFMITELIRERIMHAFPEIQESYADELTENFYNELFS</sequence>
<comment type="caution">
    <text evidence="2">The sequence shown here is derived from an EMBL/GenBank/DDBJ whole genome shotgun (WGS) entry which is preliminary data.</text>
</comment>
<keyword evidence="1" id="KW-1133">Transmembrane helix</keyword>
<keyword evidence="3" id="KW-1185">Reference proteome</keyword>
<keyword evidence="1" id="KW-0812">Transmembrane</keyword>
<name>A0ABV1I2Z8_9FIRM</name>
<feature type="transmembrane region" description="Helical" evidence="1">
    <location>
        <begin position="20"/>
        <end position="40"/>
    </location>
</feature>
<organism evidence="2 3">
    <name type="scientific">Hominiventricola aquisgranensis</name>
    <dbReference type="NCBI Taxonomy" id="3133164"/>
    <lineage>
        <taxon>Bacteria</taxon>
        <taxon>Bacillati</taxon>
        <taxon>Bacillota</taxon>
        <taxon>Clostridia</taxon>
        <taxon>Lachnospirales</taxon>
        <taxon>Lachnospiraceae</taxon>
        <taxon>Hominiventricola</taxon>
    </lineage>
</organism>
<keyword evidence="1" id="KW-0472">Membrane</keyword>
<dbReference type="Proteomes" id="UP001470288">
    <property type="component" value="Unassembled WGS sequence"/>
</dbReference>
<evidence type="ECO:0008006" key="4">
    <source>
        <dbReference type="Google" id="ProtNLM"/>
    </source>
</evidence>
<feature type="transmembrane region" description="Helical" evidence="1">
    <location>
        <begin position="46"/>
        <end position="67"/>
    </location>
</feature>